<accession>A0A7W7GDW5</accession>
<dbReference type="AlphaFoldDB" id="A0A7W7GDW5"/>
<dbReference type="PROSITE" id="PS51257">
    <property type="entry name" value="PROKAR_LIPOPROTEIN"/>
    <property type="match status" value="1"/>
</dbReference>
<feature type="chain" id="PRO_5031139081" description="DUF4439 domain-containing protein" evidence="2">
    <location>
        <begin position="36"/>
        <end position="184"/>
    </location>
</feature>
<evidence type="ECO:0000256" key="1">
    <source>
        <dbReference type="SAM" id="MobiDB-lite"/>
    </source>
</evidence>
<sequence length="184" mass="18650">MRQRAVAVSRRAVLSGTAAGAVAAAVAGCSTGQRAATPPRPLPPDPETVLLTEVIADKERIVALYRGAAPPGSRNAAVLLGFQRRHEAHLAELRRRLPRSPVPATPTPATPSPSGSPPVPSSSSSGSDSGSDATVSIGRLREAERKAAAARPRQIGGVSPALAQLLACIGACEAAHVAALARVS</sequence>
<name>A0A7W7GDW5_9ACTN</name>
<evidence type="ECO:0000256" key="2">
    <source>
        <dbReference type="SAM" id="SignalP"/>
    </source>
</evidence>
<evidence type="ECO:0000313" key="4">
    <source>
        <dbReference type="Proteomes" id="UP000542210"/>
    </source>
</evidence>
<feature type="compositionally biased region" description="Low complexity" evidence="1">
    <location>
        <begin position="121"/>
        <end position="136"/>
    </location>
</feature>
<feature type="region of interest" description="Disordered" evidence="1">
    <location>
        <begin position="93"/>
        <end position="154"/>
    </location>
</feature>
<feature type="compositionally biased region" description="Pro residues" evidence="1">
    <location>
        <begin position="100"/>
        <end position="120"/>
    </location>
</feature>
<evidence type="ECO:0008006" key="5">
    <source>
        <dbReference type="Google" id="ProtNLM"/>
    </source>
</evidence>
<dbReference type="PROSITE" id="PS51318">
    <property type="entry name" value="TAT"/>
    <property type="match status" value="1"/>
</dbReference>
<organism evidence="3 4">
    <name type="scientific">Sphaerisporangium siamense</name>
    <dbReference type="NCBI Taxonomy" id="795645"/>
    <lineage>
        <taxon>Bacteria</taxon>
        <taxon>Bacillati</taxon>
        <taxon>Actinomycetota</taxon>
        <taxon>Actinomycetes</taxon>
        <taxon>Streptosporangiales</taxon>
        <taxon>Streptosporangiaceae</taxon>
        <taxon>Sphaerisporangium</taxon>
    </lineage>
</organism>
<dbReference type="EMBL" id="JACHND010000001">
    <property type="protein sequence ID" value="MBB4705430.1"/>
    <property type="molecule type" value="Genomic_DNA"/>
</dbReference>
<protein>
    <recommendedName>
        <fullName evidence="5">DUF4439 domain-containing protein</fullName>
    </recommendedName>
</protein>
<proteinExistence type="predicted"/>
<dbReference type="RefSeq" id="WP_203959239.1">
    <property type="nucleotide sequence ID" value="NZ_BOOV01000020.1"/>
</dbReference>
<keyword evidence="4" id="KW-1185">Reference proteome</keyword>
<dbReference type="Proteomes" id="UP000542210">
    <property type="component" value="Unassembled WGS sequence"/>
</dbReference>
<gene>
    <name evidence="3" type="ORF">BJ982_006974</name>
</gene>
<feature type="signal peptide" evidence="2">
    <location>
        <begin position="1"/>
        <end position="35"/>
    </location>
</feature>
<evidence type="ECO:0000313" key="3">
    <source>
        <dbReference type="EMBL" id="MBB4705430.1"/>
    </source>
</evidence>
<reference evidence="3 4" key="1">
    <citation type="submission" date="2020-08" db="EMBL/GenBank/DDBJ databases">
        <title>Sequencing the genomes of 1000 actinobacteria strains.</title>
        <authorList>
            <person name="Klenk H.-P."/>
        </authorList>
    </citation>
    <scope>NUCLEOTIDE SEQUENCE [LARGE SCALE GENOMIC DNA]</scope>
    <source>
        <strain evidence="3 4">DSM 45784</strain>
    </source>
</reference>
<dbReference type="InterPro" id="IPR006311">
    <property type="entry name" value="TAT_signal"/>
</dbReference>
<comment type="caution">
    <text evidence="3">The sequence shown here is derived from an EMBL/GenBank/DDBJ whole genome shotgun (WGS) entry which is preliminary data.</text>
</comment>
<keyword evidence="2" id="KW-0732">Signal</keyword>